<dbReference type="OrthoDB" id="3765013at2"/>
<accession>H5X8K4</accession>
<dbReference type="Proteomes" id="UP000004926">
    <property type="component" value="Chromosome"/>
</dbReference>
<dbReference type="EMBL" id="CM001439">
    <property type="protein sequence ID" value="EHR51373.1"/>
    <property type="molecule type" value="Genomic_DNA"/>
</dbReference>
<name>H5X8K4_9PSEU</name>
<keyword evidence="3" id="KW-1185">Reference proteome</keyword>
<dbReference type="AlphaFoldDB" id="H5X8K4"/>
<sequence length="207" mass="22186">MTPHDNPHALDPTIAPSIRAAQNGSLPPIELGELNPTATDDQPYQPENSNNPAQPGPLPPTNTWLDDACADGGQHRANNTRTTQVWQCGPPNSTSTANLDAKIAAKTVDNILPTPQVANPKLQNLVNNLYKGTTNPNRVGNGTTMDAIRNELATGVPTGGRMHTTKGQETLNGLNKWLRRNKDGDYYDRLVAQSLADELSLVLRGAG</sequence>
<gene>
    <name evidence="2" type="ORF">SacmaDRAFT_3144</name>
</gene>
<feature type="region of interest" description="Disordered" evidence="1">
    <location>
        <begin position="1"/>
        <end position="76"/>
    </location>
</feature>
<dbReference type="RefSeq" id="WP_009154758.1">
    <property type="nucleotide sequence ID" value="NZ_CM001439.1"/>
</dbReference>
<dbReference type="STRING" id="882083.SacmaDRAFT_3144"/>
<reference evidence="2 3" key="1">
    <citation type="journal article" date="2012" name="Stand. Genomic Sci.">
        <title>Genome sequence of the ocean sediment bacterium Saccharomonospora marina type strain (XMU15(T)).</title>
        <authorList>
            <person name="Klenk H.P."/>
            <person name="Lu M."/>
            <person name="Lucas S."/>
            <person name="Lapidus A."/>
            <person name="Copeland A."/>
            <person name="Pitluck S."/>
            <person name="Goodwin L.A."/>
            <person name="Han C."/>
            <person name="Tapia R."/>
            <person name="Brambilla E.M."/>
            <person name="Potter G."/>
            <person name="Land M."/>
            <person name="Ivanova N."/>
            <person name="Rohde M."/>
            <person name="Goker M."/>
            <person name="Detter J.C."/>
            <person name="Li W.J."/>
            <person name="Kyrpides N.C."/>
            <person name="Woyke T."/>
        </authorList>
    </citation>
    <scope>NUCLEOTIDE SEQUENCE [LARGE SCALE GENOMIC DNA]</scope>
    <source>
        <strain evidence="2 3">XMU15</strain>
    </source>
</reference>
<evidence type="ECO:0000256" key="1">
    <source>
        <dbReference type="SAM" id="MobiDB-lite"/>
    </source>
</evidence>
<dbReference type="HOGENOM" id="CLU_1325552_0_0_11"/>
<evidence type="ECO:0000313" key="3">
    <source>
        <dbReference type="Proteomes" id="UP000004926"/>
    </source>
</evidence>
<feature type="compositionally biased region" description="Polar residues" evidence="1">
    <location>
        <begin position="36"/>
        <end position="53"/>
    </location>
</feature>
<organism evidence="2 3">
    <name type="scientific">Saccharomonospora marina XMU15</name>
    <dbReference type="NCBI Taxonomy" id="882083"/>
    <lineage>
        <taxon>Bacteria</taxon>
        <taxon>Bacillati</taxon>
        <taxon>Actinomycetota</taxon>
        <taxon>Actinomycetes</taxon>
        <taxon>Pseudonocardiales</taxon>
        <taxon>Pseudonocardiaceae</taxon>
        <taxon>Saccharomonospora</taxon>
    </lineage>
</organism>
<dbReference type="eggNOG" id="ENOG5033JYI">
    <property type="taxonomic scope" value="Bacteria"/>
</dbReference>
<protein>
    <submittedName>
        <fullName evidence="2">Uncharacterized protein</fullName>
    </submittedName>
</protein>
<proteinExistence type="predicted"/>
<evidence type="ECO:0000313" key="2">
    <source>
        <dbReference type="EMBL" id="EHR51373.1"/>
    </source>
</evidence>